<dbReference type="AlphaFoldDB" id="A0A9X9QAU8"/>
<proteinExistence type="predicted"/>
<organism evidence="1 2">
    <name type="scientific">Gulo gulo</name>
    <name type="common">Wolverine</name>
    <name type="synonym">Gluton</name>
    <dbReference type="NCBI Taxonomy" id="48420"/>
    <lineage>
        <taxon>Eukaryota</taxon>
        <taxon>Metazoa</taxon>
        <taxon>Chordata</taxon>
        <taxon>Craniata</taxon>
        <taxon>Vertebrata</taxon>
        <taxon>Euteleostomi</taxon>
        <taxon>Mammalia</taxon>
        <taxon>Eutheria</taxon>
        <taxon>Laurasiatheria</taxon>
        <taxon>Carnivora</taxon>
        <taxon>Caniformia</taxon>
        <taxon>Musteloidea</taxon>
        <taxon>Mustelidae</taxon>
        <taxon>Guloninae</taxon>
        <taxon>Gulo</taxon>
    </lineage>
</organism>
<protein>
    <submittedName>
        <fullName evidence="1">Uncharacterized protein</fullName>
    </submittedName>
</protein>
<dbReference type="Proteomes" id="UP000269945">
    <property type="component" value="Unassembled WGS sequence"/>
</dbReference>
<gene>
    <name evidence="1" type="ORF">BN2614_LOCUS2</name>
</gene>
<evidence type="ECO:0000313" key="2">
    <source>
        <dbReference type="Proteomes" id="UP000269945"/>
    </source>
</evidence>
<dbReference type="EMBL" id="CYRY02046674">
    <property type="protein sequence ID" value="VCX42435.1"/>
    <property type="molecule type" value="Genomic_DNA"/>
</dbReference>
<accession>A0A9X9QAU8</accession>
<keyword evidence="2" id="KW-1185">Reference proteome</keyword>
<comment type="caution">
    <text evidence="1">The sequence shown here is derived from an EMBL/GenBank/DDBJ whole genome shotgun (WGS) entry which is preliminary data.</text>
</comment>
<reference evidence="1 2" key="1">
    <citation type="submission" date="2018-10" db="EMBL/GenBank/DDBJ databases">
        <authorList>
            <person name="Ekblom R."/>
            <person name="Jareborg N."/>
        </authorList>
    </citation>
    <scope>NUCLEOTIDE SEQUENCE [LARGE SCALE GENOMIC DNA]</scope>
    <source>
        <tissue evidence="1">Muscle</tissue>
    </source>
</reference>
<name>A0A9X9QAU8_GULGU</name>
<evidence type="ECO:0000313" key="1">
    <source>
        <dbReference type="EMBL" id="VCX42435.1"/>
    </source>
</evidence>
<sequence length="52" mass="5716">MFEGPFPGAGVCLHSNRSVAAFSLAQYFLLHSIHVLVSRPEFRTPFPAISVL</sequence>